<comment type="caution">
    <text evidence="3">The sequence shown here is derived from an EMBL/GenBank/DDBJ whole genome shotgun (WGS) entry which is preliminary data.</text>
</comment>
<reference evidence="3 4" key="1">
    <citation type="submission" date="2016-02" db="EMBL/GenBank/DDBJ databases">
        <title>Genome analysis of coral dinoflagellate symbionts highlights evolutionary adaptations to a symbiotic lifestyle.</title>
        <authorList>
            <person name="Aranda M."/>
            <person name="Li Y."/>
            <person name="Liew Y.J."/>
            <person name="Baumgarten S."/>
            <person name="Simakov O."/>
            <person name="Wilson M."/>
            <person name="Piel J."/>
            <person name="Ashoor H."/>
            <person name="Bougouffa S."/>
            <person name="Bajic V.B."/>
            <person name="Ryu T."/>
            <person name="Ravasi T."/>
            <person name="Bayer T."/>
            <person name="Micklem G."/>
            <person name="Kim H."/>
            <person name="Bhak J."/>
            <person name="Lajeunesse T.C."/>
            <person name="Voolstra C.R."/>
        </authorList>
    </citation>
    <scope>NUCLEOTIDE SEQUENCE [LARGE SCALE GENOMIC DNA]</scope>
    <source>
        <strain evidence="3 4">CCMP2467</strain>
    </source>
</reference>
<dbReference type="OMA" id="CDCAVEL"/>
<name>A0A1Q9EQ32_SYMMI</name>
<accession>A0A1Q9EQ32</accession>
<gene>
    <name evidence="3" type="ORF">AK812_SmicGene6891</name>
</gene>
<dbReference type="InterPro" id="IPR050754">
    <property type="entry name" value="FKBP4/5/8-like"/>
</dbReference>
<dbReference type="PANTHER" id="PTHR46512">
    <property type="entry name" value="PEPTIDYLPROLYL ISOMERASE"/>
    <property type="match status" value="1"/>
</dbReference>
<feature type="compositionally biased region" description="Low complexity" evidence="1">
    <location>
        <begin position="1424"/>
        <end position="1434"/>
    </location>
</feature>
<dbReference type="Proteomes" id="UP000186817">
    <property type="component" value="Unassembled WGS sequence"/>
</dbReference>
<dbReference type="SUPFAM" id="SSF48452">
    <property type="entry name" value="TPR-like"/>
    <property type="match status" value="1"/>
</dbReference>
<keyword evidence="2" id="KW-0812">Transmembrane</keyword>
<organism evidence="3 4">
    <name type="scientific">Symbiodinium microadriaticum</name>
    <name type="common">Dinoflagellate</name>
    <name type="synonym">Zooxanthella microadriatica</name>
    <dbReference type="NCBI Taxonomy" id="2951"/>
    <lineage>
        <taxon>Eukaryota</taxon>
        <taxon>Sar</taxon>
        <taxon>Alveolata</taxon>
        <taxon>Dinophyceae</taxon>
        <taxon>Suessiales</taxon>
        <taxon>Symbiodiniaceae</taxon>
        <taxon>Symbiodinium</taxon>
    </lineage>
</organism>
<evidence type="ECO:0000256" key="1">
    <source>
        <dbReference type="SAM" id="MobiDB-lite"/>
    </source>
</evidence>
<evidence type="ECO:0000313" key="4">
    <source>
        <dbReference type="Proteomes" id="UP000186817"/>
    </source>
</evidence>
<sequence>MGSTPCFISHVTHVVQTCRAAAQQHKLVRCSRFVQEGRSRLDLRSLLRAAMASATSGPELQFPFSPSVIQYRLRFYYAIGNTPAQNLLVRYSDAPLATDYDVLCLGCGDLRHCLFSLAGLVDVFKPGTLVELHGLTGSAHLNGQRGKIEKLVKDKGRYKVSLPKSAGGTISVKPGNLMRLGGDRCQQSQVHFFLNDVDPHVIGRNLLLLECMLDLAVPLETSFALWFSMGLTDSQWQTCMDKITCLINRCMGPDDAPVQGCCFDNDSGRSWSQVLETWRKWLVMAGHSKEASGKASPLPSHAEVLQMRRNTLSVRCKQPGKSSVFDPMPRHAVTVDELQKSIGGVVHGHLLKWDLPLCHKSILEMRLSQTAEVEEHLLSGNFNVATAPYCRTNATLFWRSDKYDLHYGTNAYDAFPRFAADAAEPLLSLCFAEFCEWVSALRLRSHLVRWTVSTADCRHLAVSTERLFDVVTSSNLVDHIGLMNLLATSRACLKDFGVLYTNSLTWNFDKETGKQNDSMNELDFVRQQLPCLGVHSWPQLVGCRLMGFESPDVRPVSSQFQSEEVAALRAGVAERGAGFAFNRELNLVWVAVPRAEYSSPEPAVTAGRSEKMFWDGGSRMSPFAENVRAMVSHLGRPAGFGSLLVLTHPGSVLPHLARTLGPEEIRAIGEGLEWTVLCDLLLCQSGQELKDKVRLNSVQVPYMALNAAWESQPLVFVRVVGVDGGAHMYYGSWHHCDDERDMVTLYFFSCKFPPRAHVEVCSLHLGMKIADGLALREEDLSMCEVNRMRCRFGFPQLDVSQDNSDTDRPGSFSIVSDEHGQVTFRLVDDRVAKSLAGGTGGLRIRSNNSPFEFEITDCQSTVSTASGKALLKFTYAYAPLRAEEAIFSFEDIGVVQVKRSAPAPVLLRIRKRPFQGIVRRLTHNTFLNMEGCYPPQSMVTLSGAQFNDEERYISRSREDACKPPLVNLKDSFMFFYQCNDKLMNISQNEQGVVALIVRHSMPTHRNTGVPWVDLSVSFLTHDNVGLLAPQYQNLPGLKRSIIMNQAEYELFQQIFEVFELQCFAPGGTGGGSSHGLLKDGHHTGRSTGVAAAVGAERGQRDELCGLEREHPELRQLFPEESQRRHFRRALVAPLYAPLVELGHLKEREKTLPKKADSSETMLESVKACKEHGNRFFGRQQWDDAMTCYRRAINLLNSGSSKSRAAEDEEALSLELAAVCSNMALCCLKLKDHQEAVIAAENALKHLGKCGKAHQIGALAKKIWSRKAEGHEGLGQLVEAEKARLICVLKFSARYQSIDGVFMPLAPGRPSVLRAGFPSLAMAEETAKAGQGPLKSFISRTPRPHHVRRAAMAYACTQVGAGLLALGPAVAHAGWVGIPIIVLCACCAAYTSYLFGWIMLQTQAAIAGGGSSSGYDHESDEEASSSEGSAGSPDDTSSDSGDEEILQEQPFPSYENIGYQALGTFGYFLSMLLQMLAGIFLTM</sequence>
<dbReference type="InterPro" id="IPR019734">
    <property type="entry name" value="TPR_rpt"/>
</dbReference>
<dbReference type="Gene3D" id="1.25.40.10">
    <property type="entry name" value="Tetratricopeptide repeat domain"/>
    <property type="match status" value="1"/>
</dbReference>
<proteinExistence type="predicted"/>
<feature type="transmembrane region" description="Helical" evidence="2">
    <location>
        <begin position="1456"/>
        <end position="1480"/>
    </location>
</feature>
<feature type="region of interest" description="Disordered" evidence="1">
    <location>
        <begin position="1409"/>
        <end position="1443"/>
    </location>
</feature>
<keyword evidence="2" id="KW-1133">Transmembrane helix</keyword>
<dbReference type="InterPro" id="IPR011990">
    <property type="entry name" value="TPR-like_helical_dom_sf"/>
</dbReference>
<protein>
    <submittedName>
        <fullName evidence="3">Uncharacterized protein</fullName>
    </submittedName>
</protein>
<feature type="transmembrane region" description="Helical" evidence="2">
    <location>
        <begin position="1377"/>
        <end position="1399"/>
    </location>
</feature>
<keyword evidence="2" id="KW-0472">Membrane</keyword>
<dbReference type="SMART" id="SM00028">
    <property type="entry name" value="TPR"/>
    <property type="match status" value="2"/>
</dbReference>
<dbReference type="EMBL" id="LSRX01000095">
    <property type="protein sequence ID" value="OLQ09543.1"/>
    <property type="molecule type" value="Genomic_DNA"/>
</dbReference>
<dbReference type="OrthoDB" id="5958408at2759"/>
<evidence type="ECO:0000256" key="2">
    <source>
        <dbReference type="SAM" id="Phobius"/>
    </source>
</evidence>
<evidence type="ECO:0000313" key="3">
    <source>
        <dbReference type="EMBL" id="OLQ09543.1"/>
    </source>
</evidence>
<keyword evidence="4" id="KW-1185">Reference proteome</keyword>